<dbReference type="RefSeq" id="WP_046671233.1">
    <property type="nucleotide sequence ID" value="NZ_CBDAAW010000001.1"/>
</dbReference>
<gene>
    <name evidence="1" type="ORF">PQQ21_000010</name>
</gene>
<comment type="caution">
    <text evidence="1">The sequence shown here is derived from an EMBL/GenBank/DDBJ whole genome shotgun (WGS) entry which is preliminary data.</text>
</comment>
<protein>
    <submittedName>
        <fullName evidence="1">Uncharacterized protein</fullName>
    </submittedName>
</protein>
<name>A0AAI9HCX9_CITFR</name>
<dbReference type="AlphaFoldDB" id="A0AAI9HCX9"/>
<sequence length="174" mass="19230">MKTHIIASAIIGVSVVFSALIISENISFKNEHVIPLAGGAVKLGDIYKEQKLLSAKLIFKEGEQVLISEGNPDDFSSELDTKITEILKALNEGKTKGDEKLTAENLSVIDDAKLEITSAVRYTSEYQPLFTLTLDEKEIPMVKGSFIKDFSNENIKKFIESQQANYSNALFLAK</sequence>
<evidence type="ECO:0000313" key="1">
    <source>
        <dbReference type="EMBL" id="EMN4142825.1"/>
    </source>
</evidence>
<reference evidence="1" key="1">
    <citation type="submission" date="2024-02" db="EMBL/GenBank/DDBJ databases">
        <authorList>
            <consortium name="Clinical and Environmental Microbiology Branch: Whole genome sequencing antimicrobial resistance pathogens in the healthcare setting"/>
        </authorList>
    </citation>
    <scope>NUCLEOTIDE SEQUENCE</scope>
    <source>
        <strain evidence="1">2023GN-00102</strain>
    </source>
</reference>
<proteinExistence type="predicted"/>
<dbReference type="EMBL" id="ABKLER030000001">
    <property type="protein sequence ID" value="EMN4142825.1"/>
    <property type="molecule type" value="Genomic_DNA"/>
</dbReference>
<organism evidence="1">
    <name type="scientific">Citrobacter freundii</name>
    <dbReference type="NCBI Taxonomy" id="546"/>
    <lineage>
        <taxon>Bacteria</taxon>
        <taxon>Pseudomonadati</taxon>
        <taxon>Pseudomonadota</taxon>
        <taxon>Gammaproteobacteria</taxon>
        <taxon>Enterobacterales</taxon>
        <taxon>Enterobacteriaceae</taxon>
        <taxon>Citrobacter</taxon>
        <taxon>Citrobacter freundii complex</taxon>
    </lineage>
</organism>
<accession>A0AAI9HCX9</accession>